<dbReference type="EC" id="2.7.7.7" evidence="4"/>
<evidence type="ECO:0000313" key="21">
    <source>
        <dbReference type="Proteomes" id="UP001174936"/>
    </source>
</evidence>
<evidence type="ECO:0000313" key="20">
    <source>
        <dbReference type="EMBL" id="KAK0657382.1"/>
    </source>
</evidence>
<dbReference type="SUPFAM" id="SSF81301">
    <property type="entry name" value="Nucleotidyltransferase"/>
    <property type="match status" value="1"/>
</dbReference>
<evidence type="ECO:0000256" key="1">
    <source>
        <dbReference type="ARBA" id="ARBA00001936"/>
    </source>
</evidence>
<evidence type="ECO:0000256" key="16">
    <source>
        <dbReference type="ARBA" id="ARBA00049244"/>
    </source>
</evidence>
<dbReference type="InterPro" id="IPR029398">
    <property type="entry name" value="PolB_thumb"/>
</dbReference>
<sequence>MDSQVLRDKIAFFEELDALNEPIDEEDDRLSKEEEKFRKEIRAAFSSRSKTTRSLQSSTTKSSTLPMPKRSFSAPTPVAGTSKSPIIIEATPEPKEPTVPVTDKGQLLAPTSSFVEETPLSGLVRAPHPLLQRSATLPLPRSSGSVLSEQSPSMASGMRKRKRKDQAVDTVPESEQILRTIAFYYIPNDDVAPARKLRIRNAQSYGGRWVRDLASASHVFVDNRLAYKDIEKMLSSHSGLTVTNENYPIDCIAHRSLLNSDQPRYKVSGFPASEDKSPPRSSPLQPQSSESSLPLKEPPADPRRWDHVPRKGTPLGSGESSAQQEVVEVSQTPISTERPQDNANEPGDAPQTPGLPSSSPRVEDSMTRPANQSHPGSHIHDELSEYIKLMLQYKDLPLDADEDDDAQSVKTTEVVSGSETDSGSEDERARKRRPLKRSGKKDIAFEDRFACNRGGTLKKTDNDTNPNARTIEILQSMCDYYTRIGDQWRTLAYRKGINTLRQQTTKITTEEEAYRLPNIGSRLAAKIEEIVTTNSLRRLDYARDEPLDRAFSTFLGIYGVGNAVAQRWLAQGFRTLDDLLGHADLTTNQRLGIDHYDDLNTRIPRAEVTALGAYVTREAALIDPSVELLIGGSYRRGSDSSGDIDFIVTKKGTTSISNDLVTFLEELIRVLTAKGFLVATLAALHSTRRPSKDGPGSKWHGCCVLPPSEYAQLGITREKPIWRRIDFLLVPESQYGAALIYFTGNDIFNRSLRLLASKKRMRLNQRGLYKEVMRGKGRAKVTEGELVEGRDERRIFEILGVKWREPCERWC</sequence>
<comment type="similarity">
    <text evidence="3">Belongs to the DNA polymerase type-X family.</text>
</comment>
<keyword evidence="21" id="KW-1185">Reference proteome</keyword>
<feature type="region of interest" description="Disordered" evidence="18">
    <location>
        <begin position="263"/>
        <end position="378"/>
    </location>
</feature>
<keyword evidence="14" id="KW-0456">Lyase</keyword>
<dbReference type="Gene3D" id="1.10.150.20">
    <property type="entry name" value="5' to 3' exonuclease, C-terminal subdomain"/>
    <property type="match status" value="1"/>
</dbReference>
<evidence type="ECO:0000256" key="4">
    <source>
        <dbReference type="ARBA" id="ARBA00012417"/>
    </source>
</evidence>
<dbReference type="GO" id="GO:0006303">
    <property type="term" value="P:double-strand break repair via nonhomologous end joining"/>
    <property type="evidence" value="ECO:0007669"/>
    <property type="project" value="TreeGrafter"/>
</dbReference>
<dbReference type="SUPFAM" id="SSF47802">
    <property type="entry name" value="DNA polymerase beta, N-terminal domain-like"/>
    <property type="match status" value="1"/>
</dbReference>
<keyword evidence="9" id="KW-0235">DNA replication</keyword>
<evidence type="ECO:0000256" key="6">
    <source>
        <dbReference type="ARBA" id="ARBA00022634"/>
    </source>
</evidence>
<keyword evidence="10" id="KW-0479">Metal-binding</keyword>
<dbReference type="InterPro" id="IPR001357">
    <property type="entry name" value="BRCT_dom"/>
</dbReference>
<feature type="compositionally biased region" description="Polar residues" evidence="18">
    <location>
        <begin position="318"/>
        <end position="343"/>
    </location>
</feature>
<feature type="domain" description="BRCT" evidence="19">
    <location>
        <begin position="173"/>
        <end position="265"/>
    </location>
</feature>
<keyword evidence="11" id="KW-0227">DNA damage</keyword>
<dbReference type="SMART" id="SM00483">
    <property type="entry name" value="POLXc"/>
    <property type="match status" value="1"/>
</dbReference>
<evidence type="ECO:0000256" key="13">
    <source>
        <dbReference type="ARBA" id="ARBA00023204"/>
    </source>
</evidence>
<keyword evidence="8" id="KW-0548">Nucleotidyltransferase</keyword>
<feature type="compositionally biased region" description="Basic and acidic residues" evidence="18">
    <location>
        <begin position="298"/>
        <end position="309"/>
    </location>
</feature>
<dbReference type="InterPro" id="IPR043519">
    <property type="entry name" value="NT_sf"/>
</dbReference>
<evidence type="ECO:0000256" key="3">
    <source>
        <dbReference type="ARBA" id="ARBA00008323"/>
    </source>
</evidence>
<feature type="region of interest" description="Disordered" evidence="18">
    <location>
        <begin position="399"/>
        <end position="439"/>
    </location>
</feature>
<dbReference type="Pfam" id="PF10391">
    <property type="entry name" value="DNA_pol_lambd_f"/>
    <property type="match status" value="1"/>
</dbReference>
<evidence type="ECO:0000256" key="18">
    <source>
        <dbReference type="SAM" id="MobiDB-lite"/>
    </source>
</evidence>
<dbReference type="EMBL" id="JAULSV010000001">
    <property type="protein sequence ID" value="KAK0657382.1"/>
    <property type="molecule type" value="Genomic_DNA"/>
</dbReference>
<dbReference type="Gene3D" id="1.10.150.110">
    <property type="entry name" value="DNA polymerase beta, N-terminal domain-like"/>
    <property type="match status" value="1"/>
</dbReference>
<gene>
    <name evidence="20" type="ORF">B0T16DRAFT_401599</name>
</gene>
<comment type="cofactor">
    <cofactor evidence="1">
        <name>Mn(2+)</name>
        <dbReference type="ChEBI" id="CHEBI:29035"/>
    </cofactor>
</comment>
<dbReference type="PROSITE" id="PS50172">
    <property type="entry name" value="BRCT"/>
    <property type="match status" value="1"/>
</dbReference>
<keyword evidence="6" id="KW-0237">DNA synthesis</keyword>
<comment type="catalytic activity">
    <reaction evidence="16">
        <text>DNA(n) + a 2'-deoxyribonucleoside 5'-triphosphate = DNA(n+1) + diphosphate</text>
        <dbReference type="Rhea" id="RHEA:22508"/>
        <dbReference type="Rhea" id="RHEA-COMP:17339"/>
        <dbReference type="Rhea" id="RHEA-COMP:17340"/>
        <dbReference type="ChEBI" id="CHEBI:33019"/>
        <dbReference type="ChEBI" id="CHEBI:61560"/>
        <dbReference type="ChEBI" id="CHEBI:173112"/>
        <dbReference type="EC" id="2.7.7.7"/>
    </reaction>
</comment>
<feature type="compositionally biased region" description="Polar residues" evidence="18">
    <location>
        <begin position="142"/>
        <end position="154"/>
    </location>
</feature>
<dbReference type="FunFam" id="3.30.210.10:FF:000001">
    <property type="entry name" value="DNA polymerase lambda"/>
    <property type="match status" value="1"/>
</dbReference>
<evidence type="ECO:0000256" key="12">
    <source>
        <dbReference type="ARBA" id="ARBA00022932"/>
    </source>
</evidence>
<dbReference type="SUPFAM" id="SSF81585">
    <property type="entry name" value="PsbU/PolX domain-like"/>
    <property type="match status" value="1"/>
</dbReference>
<keyword evidence="7" id="KW-0808">Transferase</keyword>
<dbReference type="GO" id="GO:0016829">
    <property type="term" value="F:lyase activity"/>
    <property type="evidence" value="ECO:0007669"/>
    <property type="project" value="UniProtKB-KW"/>
</dbReference>
<evidence type="ECO:0000256" key="11">
    <source>
        <dbReference type="ARBA" id="ARBA00022763"/>
    </source>
</evidence>
<feature type="region of interest" description="Disordered" evidence="18">
    <location>
        <begin position="135"/>
        <end position="171"/>
    </location>
</feature>
<dbReference type="PRINTS" id="PR00869">
    <property type="entry name" value="DNAPOLX"/>
</dbReference>
<accession>A0AA40D0M6</accession>
<dbReference type="InterPro" id="IPR028207">
    <property type="entry name" value="DNA_pol_B_palm_palm"/>
</dbReference>
<dbReference type="GO" id="GO:0003677">
    <property type="term" value="F:DNA binding"/>
    <property type="evidence" value="ECO:0007669"/>
    <property type="project" value="InterPro"/>
</dbReference>
<dbReference type="PANTHER" id="PTHR11276">
    <property type="entry name" value="DNA POLYMERASE TYPE-X FAMILY MEMBER"/>
    <property type="match status" value="1"/>
</dbReference>
<dbReference type="GO" id="GO:0005634">
    <property type="term" value="C:nucleus"/>
    <property type="evidence" value="ECO:0007669"/>
    <property type="project" value="UniProtKB-SubCell"/>
</dbReference>
<evidence type="ECO:0000256" key="10">
    <source>
        <dbReference type="ARBA" id="ARBA00022723"/>
    </source>
</evidence>
<feature type="compositionally biased region" description="Low complexity" evidence="18">
    <location>
        <begin position="46"/>
        <end position="65"/>
    </location>
</feature>
<dbReference type="InterPro" id="IPR037160">
    <property type="entry name" value="DNA_Pol_thumb_sf"/>
</dbReference>
<evidence type="ECO:0000256" key="5">
    <source>
        <dbReference type="ARBA" id="ARBA00016513"/>
    </source>
</evidence>
<dbReference type="InterPro" id="IPR010996">
    <property type="entry name" value="HHH_MUS81"/>
</dbReference>
<dbReference type="InterPro" id="IPR002054">
    <property type="entry name" value="DNA-dir_DNA_pol_X"/>
</dbReference>
<dbReference type="Gene3D" id="3.30.460.10">
    <property type="entry name" value="Beta Polymerase, domain 2"/>
    <property type="match status" value="1"/>
</dbReference>
<feature type="compositionally biased region" description="Low complexity" evidence="18">
    <location>
        <begin position="282"/>
        <end position="295"/>
    </location>
</feature>
<dbReference type="FunFam" id="1.10.150.110:FF:000005">
    <property type="entry name" value="DNA polymerase POL4"/>
    <property type="match status" value="1"/>
</dbReference>
<feature type="compositionally biased region" description="Basic residues" evidence="18">
    <location>
        <begin position="430"/>
        <end position="439"/>
    </location>
</feature>
<evidence type="ECO:0000259" key="19">
    <source>
        <dbReference type="PROSITE" id="PS50172"/>
    </source>
</evidence>
<keyword evidence="12" id="KW-0239">DNA-directed DNA polymerase</keyword>
<dbReference type="FunFam" id="1.10.150.20:FF:000010">
    <property type="entry name" value="DNA polymerase lambda"/>
    <property type="match status" value="1"/>
</dbReference>
<evidence type="ECO:0000256" key="2">
    <source>
        <dbReference type="ARBA" id="ARBA00004123"/>
    </source>
</evidence>
<dbReference type="InterPro" id="IPR018944">
    <property type="entry name" value="DNA_pol_lambd_fingers_domain"/>
</dbReference>
<dbReference type="GO" id="GO:0046872">
    <property type="term" value="F:metal ion binding"/>
    <property type="evidence" value="ECO:0007669"/>
    <property type="project" value="UniProtKB-KW"/>
</dbReference>
<dbReference type="PRINTS" id="PR00870">
    <property type="entry name" value="DNAPOLXBETA"/>
</dbReference>
<keyword evidence="15" id="KW-0539">Nucleus</keyword>
<evidence type="ECO:0000256" key="7">
    <source>
        <dbReference type="ARBA" id="ARBA00022679"/>
    </source>
</evidence>
<evidence type="ECO:0000256" key="9">
    <source>
        <dbReference type="ARBA" id="ARBA00022705"/>
    </source>
</evidence>
<dbReference type="Pfam" id="PF14791">
    <property type="entry name" value="DNA_pol_B_thumb"/>
    <property type="match status" value="1"/>
</dbReference>
<feature type="region of interest" description="Disordered" evidence="18">
    <location>
        <begin position="44"/>
        <end position="83"/>
    </location>
</feature>
<dbReference type="PANTHER" id="PTHR11276:SF28">
    <property type="entry name" value="DNA POLYMERASE LAMBDA"/>
    <property type="match status" value="1"/>
</dbReference>
<dbReference type="InterPro" id="IPR036420">
    <property type="entry name" value="BRCT_dom_sf"/>
</dbReference>
<reference evidence="20" key="1">
    <citation type="submission" date="2023-06" db="EMBL/GenBank/DDBJ databases">
        <title>Genome-scale phylogeny and comparative genomics of the fungal order Sordariales.</title>
        <authorList>
            <consortium name="Lawrence Berkeley National Laboratory"/>
            <person name="Hensen N."/>
            <person name="Bonometti L."/>
            <person name="Westerberg I."/>
            <person name="Brannstrom I.O."/>
            <person name="Guillou S."/>
            <person name="Cros-Aarteil S."/>
            <person name="Calhoun S."/>
            <person name="Haridas S."/>
            <person name="Kuo A."/>
            <person name="Mondo S."/>
            <person name="Pangilinan J."/>
            <person name="Riley R."/>
            <person name="Labutti K."/>
            <person name="Andreopoulos B."/>
            <person name="Lipzen A."/>
            <person name="Chen C."/>
            <person name="Yanf M."/>
            <person name="Daum C."/>
            <person name="Ng V."/>
            <person name="Clum A."/>
            <person name="Steindorff A."/>
            <person name="Ohm R."/>
            <person name="Martin F."/>
            <person name="Silar P."/>
            <person name="Natvig D."/>
            <person name="Lalanne C."/>
            <person name="Gautier V."/>
            <person name="Ament-Velasquez S.L."/>
            <person name="Kruys A."/>
            <person name="Hutchinson M.I."/>
            <person name="Powell A.J."/>
            <person name="Barry K."/>
            <person name="Miller A.N."/>
            <person name="Grigoriev I.V."/>
            <person name="Debuchy R."/>
            <person name="Gladieux P."/>
            <person name="Thoren M.H."/>
            <person name="Johannesson H."/>
        </authorList>
    </citation>
    <scope>NUCLEOTIDE SEQUENCE</scope>
    <source>
        <strain evidence="20">SMH2532-1</strain>
    </source>
</reference>
<evidence type="ECO:0000256" key="17">
    <source>
        <dbReference type="PIRSR" id="PIRSR622312-50"/>
    </source>
</evidence>
<evidence type="ECO:0000256" key="8">
    <source>
        <dbReference type="ARBA" id="ARBA00022695"/>
    </source>
</evidence>
<dbReference type="Gene3D" id="3.40.50.10190">
    <property type="entry name" value="BRCT domain"/>
    <property type="match status" value="1"/>
</dbReference>
<dbReference type="Pfam" id="PF14792">
    <property type="entry name" value="DNA_pol_B_palm"/>
    <property type="match status" value="1"/>
</dbReference>
<dbReference type="AlphaFoldDB" id="A0AA40D0M6"/>
<dbReference type="InterPro" id="IPR002008">
    <property type="entry name" value="DNA_pol_X_beta-like"/>
</dbReference>
<comment type="subcellular location">
    <subcellularLocation>
        <location evidence="2">Nucleus</location>
    </subcellularLocation>
</comment>
<dbReference type="Proteomes" id="UP001174936">
    <property type="component" value="Unassembled WGS sequence"/>
</dbReference>
<dbReference type="Gene3D" id="3.30.210.10">
    <property type="entry name" value="DNA polymerase, thumb domain"/>
    <property type="match status" value="1"/>
</dbReference>
<dbReference type="CDD" id="cd00141">
    <property type="entry name" value="NT_POLXc"/>
    <property type="match status" value="1"/>
</dbReference>
<name>A0AA40D0M6_9PEZI</name>
<protein>
    <recommendedName>
        <fullName evidence="5">DNA polymerase lambda</fullName>
        <ecNumber evidence="4">2.7.7.7</ecNumber>
    </recommendedName>
</protein>
<comment type="caution">
    <text evidence="20">The sequence shown here is derived from an EMBL/GenBank/DDBJ whole genome shotgun (WGS) entry which is preliminary data.</text>
</comment>
<organism evidence="20 21">
    <name type="scientific">Cercophora newfieldiana</name>
    <dbReference type="NCBI Taxonomy" id="92897"/>
    <lineage>
        <taxon>Eukaryota</taxon>
        <taxon>Fungi</taxon>
        <taxon>Dikarya</taxon>
        <taxon>Ascomycota</taxon>
        <taxon>Pezizomycotina</taxon>
        <taxon>Sordariomycetes</taxon>
        <taxon>Sordariomycetidae</taxon>
        <taxon>Sordariales</taxon>
        <taxon>Lasiosphaeriaceae</taxon>
        <taxon>Cercophora</taxon>
    </lineage>
</organism>
<dbReference type="Pfam" id="PF14716">
    <property type="entry name" value="HHH_8"/>
    <property type="match status" value="1"/>
</dbReference>
<dbReference type="InterPro" id="IPR022312">
    <property type="entry name" value="DNA_pol_X"/>
</dbReference>
<proteinExistence type="inferred from homology"/>
<keyword evidence="13" id="KW-0234">DNA repair</keyword>
<evidence type="ECO:0000256" key="14">
    <source>
        <dbReference type="ARBA" id="ARBA00023239"/>
    </source>
</evidence>
<evidence type="ECO:0000256" key="15">
    <source>
        <dbReference type="ARBA" id="ARBA00023242"/>
    </source>
</evidence>
<dbReference type="InterPro" id="IPR027421">
    <property type="entry name" value="DNA_pol_lamdba_lyase_dom_sf"/>
</dbReference>
<dbReference type="GO" id="GO:0003887">
    <property type="term" value="F:DNA-directed DNA polymerase activity"/>
    <property type="evidence" value="ECO:0007669"/>
    <property type="project" value="UniProtKB-KW"/>
</dbReference>
<feature type="active site" description="Nucleophile; Schiff-base intermediate with DNA; for 5'-dRP lyase activity" evidence="17">
    <location>
        <position position="526"/>
    </location>
</feature>